<evidence type="ECO:0000313" key="1">
    <source>
        <dbReference type="EMBL" id="TDR79693.1"/>
    </source>
</evidence>
<evidence type="ECO:0000313" key="2">
    <source>
        <dbReference type="Proteomes" id="UP000295611"/>
    </source>
</evidence>
<comment type="caution">
    <text evidence="1">The sequence shown here is derived from an EMBL/GenBank/DDBJ whole genome shotgun (WGS) entry which is preliminary data.</text>
</comment>
<organism evidence="1 2">
    <name type="scientific">Paludibacterium purpuratum</name>
    <dbReference type="NCBI Taxonomy" id="1144873"/>
    <lineage>
        <taxon>Bacteria</taxon>
        <taxon>Pseudomonadati</taxon>
        <taxon>Pseudomonadota</taxon>
        <taxon>Betaproteobacteria</taxon>
        <taxon>Neisseriales</taxon>
        <taxon>Chromobacteriaceae</taxon>
        <taxon>Paludibacterium</taxon>
    </lineage>
</organism>
<reference evidence="1 2" key="1">
    <citation type="submission" date="2019-03" db="EMBL/GenBank/DDBJ databases">
        <title>Genomic Encyclopedia of Type Strains, Phase III (KMG-III): the genomes of soil and plant-associated and newly described type strains.</title>
        <authorList>
            <person name="Whitman W."/>
        </authorList>
    </citation>
    <scope>NUCLEOTIDE SEQUENCE [LARGE SCALE GENOMIC DNA]</scope>
    <source>
        <strain evidence="1 2">CECT 8976</strain>
    </source>
</reference>
<dbReference type="RefSeq" id="WP_133680634.1">
    <property type="nucleotide sequence ID" value="NZ_SNZP01000007.1"/>
</dbReference>
<dbReference type="AlphaFoldDB" id="A0A4R7B5L7"/>
<name>A0A4R7B5L7_9NEIS</name>
<proteinExistence type="predicted"/>
<protein>
    <submittedName>
        <fullName evidence="1">Uncharacterized protein</fullName>
    </submittedName>
</protein>
<sequence length="365" mass="40733">MTQQMTRDESLFWDNVDALHIKLEDSGQNQTESRIYRNGMHQVGVIITAEVSADGTPLTESNTPGLTEQLYRHLYLINDSGHADLPRQELPPGTDACTGDVWCYTANRNAFATGGLARANPGDPRISCVFYVMCPERESRQAISLLAKIDMPDGSIDTSGGENTDNAAYESIRISSLPKKRYTDNNTTLTSYVAAHHPLNNPPRITALARNYLFGCDDEGFEFVKFALKTGFGGGEYFRIFDADAAYNNGGIVYYRNFRIAYTWDAGAEANQRVFGLRPGPNDPPDWWPLDDINQDRQKQYFTVVEFQTELPGFGYPGTPVNDMQTPNQPSVYFTAWDQYGNGADFHPATTTLLDEPFKVLPGRS</sequence>
<dbReference type="Proteomes" id="UP000295611">
    <property type="component" value="Unassembled WGS sequence"/>
</dbReference>
<dbReference type="OrthoDB" id="6751426at2"/>
<gene>
    <name evidence="1" type="ORF">DFP86_10757</name>
</gene>
<accession>A0A4R7B5L7</accession>
<keyword evidence="2" id="KW-1185">Reference proteome</keyword>
<dbReference type="EMBL" id="SNZP01000007">
    <property type="protein sequence ID" value="TDR79693.1"/>
    <property type="molecule type" value="Genomic_DNA"/>
</dbReference>